<proteinExistence type="predicted"/>
<gene>
    <name evidence="1" type="ORF">KIPB_001710</name>
</gene>
<dbReference type="AlphaFoldDB" id="A0A9K3CPC6"/>
<evidence type="ECO:0000313" key="1">
    <source>
        <dbReference type="EMBL" id="GIQ80844.1"/>
    </source>
</evidence>
<accession>A0A9K3CPC6</accession>
<dbReference type="EMBL" id="BDIP01000253">
    <property type="protein sequence ID" value="GIQ80844.1"/>
    <property type="molecule type" value="Genomic_DNA"/>
</dbReference>
<evidence type="ECO:0000313" key="2">
    <source>
        <dbReference type="Proteomes" id="UP000265618"/>
    </source>
</evidence>
<comment type="caution">
    <text evidence="1">The sequence shown here is derived from an EMBL/GenBank/DDBJ whole genome shotgun (WGS) entry which is preliminary data.</text>
</comment>
<reference evidence="1 2" key="1">
    <citation type="journal article" date="2018" name="PLoS ONE">
        <title>The draft genome of Kipferlia bialata reveals reductive genome evolution in fornicate parasites.</title>
        <authorList>
            <person name="Tanifuji G."/>
            <person name="Takabayashi S."/>
            <person name="Kume K."/>
            <person name="Takagi M."/>
            <person name="Nakayama T."/>
            <person name="Kamikawa R."/>
            <person name="Inagaki Y."/>
            <person name="Hashimoto T."/>
        </authorList>
    </citation>
    <scope>NUCLEOTIDE SEQUENCE [LARGE SCALE GENOMIC DNA]</scope>
    <source>
        <strain evidence="1">NY0173</strain>
    </source>
</reference>
<dbReference type="Proteomes" id="UP000265618">
    <property type="component" value="Unassembled WGS sequence"/>
</dbReference>
<organism evidence="1 2">
    <name type="scientific">Kipferlia bialata</name>
    <dbReference type="NCBI Taxonomy" id="797122"/>
    <lineage>
        <taxon>Eukaryota</taxon>
        <taxon>Metamonada</taxon>
        <taxon>Carpediemonas-like organisms</taxon>
        <taxon>Kipferlia</taxon>
    </lineage>
</organism>
<sequence length="86" mass="9297">MAPLCDVVCVSPGLYEKSQQLLSLVVCNVLKSVKYKCAMGMTTTQPTSVCASVRHPLDLFIVLSTPSVCGGSMDPFTLVDKRVWDS</sequence>
<name>A0A9K3CPC6_9EUKA</name>
<keyword evidence="2" id="KW-1185">Reference proteome</keyword>
<protein>
    <submittedName>
        <fullName evidence="1">Uncharacterized protein</fullName>
    </submittedName>
</protein>